<evidence type="ECO:0000256" key="8">
    <source>
        <dbReference type="ARBA" id="ARBA00023015"/>
    </source>
</evidence>
<evidence type="ECO:0000259" key="21">
    <source>
        <dbReference type="PROSITE" id="PS51294"/>
    </source>
</evidence>
<dbReference type="InterPro" id="IPR009057">
    <property type="entry name" value="Homeodomain-like_sf"/>
</dbReference>
<evidence type="ECO:0000256" key="2">
    <source>
        <dbReference type="ARBA" id="ARBA00010097"/>
    </source>
</evidence>
<reference evidence="22" key="1">
    <citation type="submission" date="2025-08" db="UniProtKB">
        <authorList>
            <consortium name="Ensembl"/>
        </authorList>
    </citation>
    <scope>IDENTIFICATION</scope>
</reference>
<evidence type="ECO:0000313" key="22">
    <source>
        <dbReference type="Ensembl" id="ENSABRP00000008650.1"/>
    </source>
</evidence>
<dbReference type="InterPro" id="IPR001005">
    <property type="entry name" value="SANT/Myb"/>
</dbReference>
<dbReference type="GO" id="GO:0016604">
    <property type="term" value="C:nuclear body"/>
    <property type="evidence" value="ECO:0007669"/>
    <property type="project" value="UniProtKB-ARBA"/>
</dbReference>
<gene>
    <name evidence="22" type="primary">NCOR2</name>
</gene>
<feature type="compositionally biased region" description="Low complexity" evidence="18">
    <location>
        <begin position="974"/>
        <end position="999"/>
    </location>
</feature>
<evidence type="ECO:0000259" key="20">
    <source>
        <dbReference type="PROSITE" id="PS51293"/>
    </source>
</evidence>
<feature type="region of interest" description="Disordered" evidence="18">
    <location>
        <begin position="1693"/>
        <end position="1798"/>
    </location>
</feature>
<feature type="compositionally biased region" description="Low complexity" evidence="18">
    <location>
        <begin position="1816"/>
        <end position="1835"/>
    </location>
</feature>
<feature type="compositionally biased region" description="Low complexity" evidence="18">
    <location>
        <begin position="778"/>
        <end position="805"/>
    </location>
</feature>
<keyword evidence="4" id="KW-0678">Repressor</keyword>
<feature type="compositionally biased region" description="Basic and acidic residues" evidence="18">
    <location>
        <begin position="509"/>
        <end position="547"/>
    </location>
</feature>
<comment type="similarity">
    <text evidence="2">Belongs to the N-CoR nuclear receptor corepressors family.</text>
</comment>
<feature type="region of interest" description="Disordered" evidence="18">
    <location>
        <begin position="959"/>
        <end position="1002"/>
    </location>
</feature>
<reference evidence="22" key="2">
    <citation type="submission" date="2025-09" db="UniProtKB">
        <authorList>
            <consortium name="Ensembl"/>
        </authorList>
    </citation>
    <scope>IDENTIFICATION</scope>
</reference>
<feature type="region of interest" description="Disordered" evidence="18">
    <location>
        <begin position="1224"/>
        <end position="1243"/>
    </location>
</feature>
<dbReference type="GO" id="GO:0032991">
    <property type="term" value="C:protein-containing complex"/>
    <property type="evidence" value="ECO:0007669"/>
    <property type="project" value="UniProtKB-ARBA"/>
</dbReference>
<dbReference type="PANTHER" id="PTHR13992:SF21">
    <property type="entry name" value="NUCLEAR RECEPTOR COREPRESSOR 2"/>
    <property type="match status" value="1"/>
</dbReference>
<dbReference type="Ensembl" id="ENSABRT00000012333.1">
    <property type="protein sequence ID" value="ENSABRP00000008650.1"/>
    <property type="gene ID" value="ENSABRG00000003527.1"/>
</dbReference>
<feature type="compositionally biased region" description="Polar residues" evidence="18">
    <location>
        <begin position="924"/>
        <end position="936"/>
    </location>
</feature>
<dbReference type="InterPro" id="IPR031557">
    <property type="entry name" value="N-CoR_GPS2_interact"/>
</dbReference>
<comment type="function">
    <text evidence="13">Transcriptional corepressor that mediates the transcriptional repression activity of some nuclear receptors by promoting chromatin condensation, thus preventing access of the basal transcription. Acts by recruiting chromatin modifiers, such as histone deacetylases HDAC1, HDAC2 and HDAC3. Required to activate the histone deacetylase activity of HDAC3. Involved in the regulation BCL6-dependent of the germinal center (GC) reactions, mainly through the control of the GC B-cells proliferation and survival. Recruited by ZBTB7A to the androgen response elements/ARE on target genes, negatively regulates androgen receptor signaling and androgen-induced cell proliferation.</text>
</comment>
<keyword evidence="6" id="KW-0677">Repeat</keyword>
<feature type="compositionally biased region" description="Basic and acidic residues" evidence="18">
    <location>
        <begin position="1736"/>
        <end position="1753"/>
    </location>
</feature>
<dbReference type="GeneTree" id="ENSGT00940000159022"/>
<dbReference type="CDD" id="cd00167">
    <property type="entry name" value="SANT"/>
    <property type="match status" value="1"/>
</dbReference>
<dbReference type="PANTHER" id="PTHR13992">
    <property type="entry name" value="NUCLEAR RECEPTOR CO-REPRESSOR RELATED NCOR"/>
    <property type="match status" value="1"/>
</dbReference>
<evidence type="ECO:0000256" key="10">
    <source>
        <dbReference type="ARBA" id="ARBA00023125"/>
    </source>
</evidence>
<dbReference type="SMART" id="SM00717">
    <property type="entry name" value="SANT"/>
    <property type="match status" value="2"/>
</dbReference>
<feature type="compositionally biased region" description="Acidic residues" evidence="18">
    <location>
        <begin position="708"/>
        <end position="718"/>
    </location>
</feature>
<dbReference type="Proteomes" id="UP000694426">
    <property type="component" value="Unplaced"/>
</dbReference>
<evidence type="ECO:0000259" key="19">
    <source>
        <dbReference type="PROSITE" id="PS50090"/>
    </source>
</evidence>
<dbReference type="GO" id="GO:0003677">
    <property type="term" value="F:DNA binding"/>
    <property type="evidence" value="ECO:0007669"/>
    <property type="project" value="UniProtKB-KW"/>
</dbReference>
<evidence type="ECO:0000256" key="9">
    <source>
        <dbReference type="ARBA" id="ARBA00023054"/>
    </source>
</evidence>
<feature type="region of interest" description="Disordered" evidence="18">
    <location>
        <begin position="481"/>
        <end position="617"/>
    </location>
</feature>
<dbReference type="FunFam" id="1.20.5.430:FF:000001">
    <property type="entry name" value="Nuclear receptor corepressor 2 isoform 1"/>
    <property type="match status" value="1"/>
</dbReference>
<feature type="compositionally biased region" description="Polar residues" evidence="18">
    <location>
        <begin position="1"/>
        <end position="12"/>
    </location>
</feature>
<dbReference type="PROSITE" id="PS51293">
    <property type="entry name" value="SANT"/>
    <property type="match status" value="2"/>
</dbReference>
<keyword evidence="7" id="KW-0007">Acetylation</keyword>
<feature type="domain" description="SANT" evidence="20">
    <location>
        <begin position="605"/>
        <end position="656"/>
    </location>
</feature>
<feature type="compositionally biased region" description="Polar residues" evidence="18">
    <location>
        <begin position="1529"/>
        <end position="1540"/>
    </location>
</feature>
<feature type="compositionally biased region" description="Basic and acidic residues" evidence="18">
    <location>
        <begin position="1866"/>
        <end position="1879"/>
    </location>
</feature>
<evidence type="ECO:0000256" key="11">
    <source>
        <dbReference type="ARBA" id="ARBA00023163"/>
    </source>
</evidence>
<evidence type="ECO:0000256" key="14">
    <source>
        <dbReference type="ARBA" id="ARBA00070044"/>
    </source>
</evidence>
<dbReference type="FunFam" id="1.20.58.1880:FF:000002">
    <property type="entry name" value="nuclear receptor corepressor 2 isoform X1"/>
    <property type="match status" value="1"/>
</dbReference>
<organism evidence="22 23">
    <name type="scientific">Anser brachyrhynchus</name>
    <name type="common">Pink-footed goose</name>
    <dbReference type="NCBI Taxonomy" id="132585"/>
    <lineage>
        <taxon>Eukaryota</taxon>
        <taxon>Metazoa</taxon>
        <taxon>Chordata</taxon>
        <taxon>Craniata</taxon>
        <taxon>Vertebrata</taxon>
        <taxon>Euteleostomi</taxon>
        <taxon>Archelosauria</taxon>
        <taxon>Archosauria</taxon>
        <taxon>Dinosauria</taxon>
        <taxon>Saurischia</taxon>
        <taxon>Theropoda</taxon>
        <taxon>Coelurosauria</taxon>
        <taxon>Aves</taxon>
        <taxon>Neognathae</taxon>
        <taxon>Galloanserae</taxon>
        <taxon>Anseriformes</taxon>
        <taxon>Anatidae</taxon>
        <taxon>Anserinae</taxon>
        <taxon>Anser</taxon>
    </lineage>
</organism>
<sequence>MSGSTQPVTQNWRAAEPRYPPHAMSYPVQIARPHADVALLEYQHHSRDYASHLPPGSIMQPQRRRPSLLSEFQPGNERSQELHLRTEAHSYLSDLTKPSDLEFIETKRPRLDLLQDPLLRHSPLLNQSQQAGTEDLSKDRGLPGKLEPVSPVSPTHPDAELDLLPARLSKEELIQNMDRVDREITMVEQQISKLKKKQQQLEEEAAKPPEPEKPISPPPIESKHRSLVQIIYDENRVSLETTEIVRLCCVIPPLYNQPSDTRQYHENIKINQAMRKKLILYFKRRNHARKQWEQKFCQRYDQLMEAWEKKVERIENNPRRRAKESKVREYYEKQFPEIRKQRELQERMQSRVGQRGSGGLSMSAARSEHEVSEIIDGLSEQENLEKQMRQLAVIPPMLYDADQQRMKFINMNGLMDDPMKVYKDRQVMNMWSEQEKETFREKFMQHPKNFGLIASFLDRKTVADCVLYYYLTKKNENYKNLVRRNYRRRGKSQVRARGKSQQQQMPRSSQEEKDEKEKEKEKEGEKEEDKQEAENDKEELTKDKNDDTSGEDNDEKETVTSKGRKTANSQGRRKGRITRSMANEANNEEAAAPQQSAELASLEMNESSRWTEEEMETAKKGLLEHGRNWSAIARMVGSKTVSQCKNFYFNYKKRQNLDEILQQHKLKMEKERNAKRKKKKGTAVQSEEAAFPPAAEDEEMEVSGTSGNEEEMAEEAEGEAGRGGGPAVNNSSDTESIPSPRPEAKEGGESGAKAPPGPGGDSGAEPAVKLEEAPTPPDAAAAPAAPATNPAPAASPPAEAAPEAPGGEEKAQEELVVDVVKTEEPEEKASEEPCKSEVKKEEGEDGQEKDKGNDKKAESGAGGGGAAGAEGTPKAEKKESHKGSKGAGVNPDSDSSATCSADEMDEQDAVDKSRLLSPRPSLLNTASEARLNSSPQKPLDLKQLKQRAAAIPPIQITKAHESAREDVPPSKLSQAQQQQQADKEQQQPSSSPRGKSRSPAVGDKEGRAACVAVCVYLCHNVPRSSPLQSGCAAWILEHVTVPQFPNPCVFRAGHPIPLNLHESSRSGLQRLASISNPPPLISSTKHPPVLERPVGSISQGMPIQLHTPYSSEHAKVPVGSITMGLPLTMDPKKLGTSLGSASGGSITKGTPTSRPPPESPITYRGSITHGTPAEVLYKGTITRIIGEDSPSRAEKVREDALPKGHVIYEGKKGHVLSYDGGVAASQCPKEDSRSSGASHETTGTKRTYDMMEGRISRGLSARDPLSASIEGLMGRAIPPDRHSPHNLKEQHHIRGSITQGIPRSYVEAHEDYLRREAKQLKRENTPPRDLSDAYKVRSHEGLTPLKMKPAHEGLVATVKEAGRSIHEIPREELRRTPDISLTRPLKEGSITQGTPLKYDSGSSSSSTKKHDVRSIIGSPGRTFHSVHSLDVIQDPRNLERAYEESLKNRPSPVTNSGGSIARGAPVIVPEPGKPHQSALAYEDHQAGHSTAFSSHLHRGSPVSTRESTPRQHEGSITAGKPVSQDRKITPTSRELTNSKSPHAPVPDHHHPISPYEHLLRGVSGVDLYRGHIPLAFDPAAIPRGIQLEAAAAYYLPRHLAPSPTYPHLYPPYLIRGYPDTAAMENRQTIINDYITSQQMHHNAAATAMAQRADMLRGLSPREPSLALNYAAGIIDLSQVPHLPVLVPPTPGTSATSMDRITYIPGPPQTFSSRHSSSPLSPGGPTHLTKQSGSTVSERERDREREREREREKSILVSTTVEHAPIWRPGTEQSSSRSSSHSHSHQHSPVSPRTHETIQQRPSVLHNTNMKIISSETPTPSVLRSSSTTTTSPIRSAGFPSASALRSSIGAVDGYAAMMDPAVLQKEASRAREGKAERPQPDNNVFTSKLPSGATLEQSPSPIKAMESRPLPASGPGSSHHYSRGQGKSQQHHHPLDQQHAASGPEQHSREKSQSKPFSMQEQELRALGFHGGYSPERIEAVSPVSSPSLSHEKGAKLLQDVDKGHGEHDPRQKQQGEASLKASAPEAAHLQHLRQPDGPQPQCQPLQSSQSIKGMNQRVVTLAQHISEVITQDYTRHHPQQLNSHIQTPVYSFPGAACPVLDLRRTPSEAYLQQQEHAAASRISPQNEGGKRSPEQSKASAGGGPDNCIEPVSPPDGVGEPEHAKSATYPILYREGEQMDQRMGSKSPGNNTQPPAFFSKLTESNSAMVKSKKQEIIKKLSTTNKNETEYNVGQPGTEIFNMPAITGAGLISCRSQSVQENSSTNMGLEAIIRKALMGKYDEQWEERSPLSANAFNSLNASASLPAAMPITPADGRNEDRALLFAGGGGKPKIAARPNSRKAKSPAPGLSSGERPPSVSSVHSEGDCNRRTPLTNRVWEDRPSSAGSTPFPYNPLTMRLPSGVVTAAPAAPLPQGTPGSQHHAWDEEPKPLLCSQYETLSDSE</sequence>
<feature type="region of interest" description="Disordered" evidence="18">
    <location>
        <begin position="668"/>
        <end position="946"/>
    </location>
</feature>
<comment type="subcellular location">
    <subcellularLocation>
        <location evidence="1">Nucleus</location>
    </subcellularLocation>
</comment>
<evidence type="ECO:0000256" key="1">
    <source>
        <dbReference type="ARBA" id="ARBA00004123"/>
    </source>
</evidence>
<evidence type="ECO:0000256" key="5">
    <source>
        <dbReference type="ARBA" id="ARBA00022553"/>
    </source>
</evidence>
<dbReference type="PROSITE" id="PS51294">
    <property type="entry name" value="HTH_MYB"/>
    <property type="match status" value="1"/>
</dbReference>
<dbReference type="GO" id="GO:0000785">
    <property type="term" value="C:chromatin"/>
    <property type="evidence" value="ECO:0007669"/>
    <property type="project" value="TreeGrafter"/>
</dbReference>
<dbReference type="FunFam" id="1.10.10.60:FF:000026">
    <property type="entry name" value="Nuclear receptor corepressor 2 isoform 1"/>
    <property type="match status" value="1"/>
</dbReference>
<evidence type="ECO:0000256" key="4">
    <source>
        <dbReference type="ARBA" id="ARBA00022491"/>
    </source>
</evidence>
<keyword evidence="12" id="KW-0539">Nucleus</keyword>
<feature type="region of interest" description="Disordered" evidence="18">
    <location>
        <begin position="2320"/>
        <end position="2443"/>
    </location>
</feature>
<proteinExistence type="inferred from homology"/>
<feature type="compositionally biased region" description="Basic and acidic residues" evidence="18">
    <location>
        <begin position="873"/>
        <end position="882"/>
    </location>
</feature>
<feature type="compositionally biased region" description="Basic and acidic residues" evidence="18">
    <location>
        <begin position="959"/>
        <end position="968"/>
    </location>
</feature>
<keyword evidence="23" id="KW-1185">Reference proteome</keyword>
<keyword evidence="11" id="KW-0804">Transcription</keyword>
<feature type="region of interest" description="Disordered" evidence="18">
    <location>
        <begin position="195"/>
        <end position="221"/>
    </location>
</feature>
<dbReference type="Gene3D" id="1.20.58.1880">
    <property type="match status" value="1"/>
</dbReference>
<feature type="compositionally biased region" description="Polar residues" evidence="18">
    <location>
        <begin position="728"/>
        <end position="737"/>
    </location>
</feature>
<dbReference type="SUPFAM" id="SSF46689">
    <property type="entry name" value="Homeodomain-like"/>
    <property type="match status" value="2"/>
</dbReference>
<feature type="compositionally biased region" description="Basic and acidic residues" evidence="18">
    <location>
        <begin position="204"/>
        <end position="213"/>
    </location>
</feature>
<feature type="region of interest" description="Disordered" evidence="18">
    <location>
        <begin position="1485"/>
        <end position="1552"/>
    </location>
</feature>
<evidence type="ECO:0000256" key="3">
    <source>
        <dbReference type="ARBA" id="ARBA00022481"/>
    </source>
</evidence>
<accession>A0A8B9BS84</accession>
<evidence type="ECO:0000256" key="13">
    <source>
        <dbReference type="ARBA" id="ARBA00059816"/>
    </source>
</evidence>
<keyword evidence="9" id="KW-0175">Coiled coil</keyword>
<dbReference type="InterPro" id="IPR051571">
    <property type="entry name" value="N-CoR_corepressor"/>
</dbReference>
<name>A0A8B9BS84_9AVES</name>
<dbReference type="InterPro" id="IPR017884">
    <property type="entry name" value="SANT_dom"/>
</dbReference>
<dbReference type="Gene3D" id="1.20.5.430">
    <property type="match status" value="1"/>
</dbReference>
<keyword evidence="10" id="KW-0238">DNA-binding</keyword>
<feature type="region of interest" description="Disordered" evidence="18">
    <location>
        <begin position="1134"/>
        <end position="1167"/>
    </location>
</feature>
<dbReference type="InterPro" id="IPR017930">
    <property type="entry name" value="Myb_dom"/>
</dbReference>
<feature type="domain" description="SANT" evidence="20">
    <location>
        <begin position="426"/>
        <end position="477"/>
    </location>
</feature>
<keyword evidence="5" id="KW-0597">Phosphoprotein</keyword>
<feature type="compositionally biased region" description="Polar residues" evidence="18">
    <location>
        <begin position="593"/>
        <end position="608"/>
    </location>
</feature>
<protein>
    <recommendedName>
        <fullName evidence="14">Nuclear receptor corepressor 2</fullName>
    </recommendedName>
    <alternativeName>
        <fullName evidence="16">Silencing mediator of retinoic acid and thyroid hormone receptor</fullName>
    </alternativeName>
    <alternativeName>
        <fullName evidence="17">T3 receptor-associating factor</fullName>
    </alternativeName>
    <alternativeName>
        <fullName evidence="15">Thyroid-, retinoic-acid-receptor-associated corepressor</fullName>
    </alternativeName>
</protein>
<feature type="region of interest" description="Disordered" evidence="18">
    <location>
        <begin position="122"/>
        <end position="158"/>
    </location>
</feature>
<feature type="compositionally biased region" description="Basic and acidic residues" evidence="18">
    <location>
        <begin position="820"/>
        <end position="858"/>
    </location>
</feature>
<dbReference type="Gene3D" id="1.10.10.60">
    <property type="entry name" value="Homeodomain-like"/>
    <property type="match status" value="1"/>
</dbReference>
<dbReference type="Pfam" id="PF00249">
    <property type="entry name" value="Myb_DNA-binding"/>
    <property type="match status" value="2"/>
</dbReference>
<evidence type="ECO:0000256" key="6">
    <source>
        <dbReference type="ARBA" id="ARBA00022737"/>
    </source>
</evidence>
<feature type="domain" description="Myb-like" evidence="19">
    <location>
        <begin position="608"/>
        <end position="652"/>
    </location>
</feature>
<evidence type="ECO:0000256" key="17">
    <source>
        <dbReference type="ARBA" id="ARBA00079100"/>
    </source>
</evidence>
<feature type="compositionally biased region" description="Basic residues" evidence="18">
    <location>
        <begin position="481"/>
        <end position="498"/>
    </location>
</feature>
<keyword evidence="8" id="KW-0805">Transcription regulation</keyword>
<feature type="region of interest" description="Disordered" evidence="18">
    <location>
        <begin position="1812"/>
        <end position="1841"/>
    </location>
</feature>
<feature type="compositionally biased region" description="Low complexity" evidence="18">
    <location>
        <begin position="1134"/>
        <end position="1145"/>
    </location>
</feature>
<evidence type="ECO:0000313" key="23">
    <source>
        <dbReference type="Proteomes" id="UP000694426"/>
    </source>
</evidence>
<feature type="region of interest" description="Disordered" evidence="18">
    <location>
        <begin position="1385"/>
        <end position="1412"/>
    </location>
</feature>
<feature type="region of interest" description="Disordered" evidence="18">
    <location>
        <begin position="1865"/>
        <end position="2027"/>
    </location>
</feature>
<dbReference type="Pfam" id="PF15784">
    <property type="entry name" value="GPS2_interact"/>
    <property type="match status" value="1"/>
</dbReference>
<dbReference type="PROSITE" id="PS50090">
    <property type="entry name" value="MYB_LIKE"/>
    <property type="match status" value="1"/>
</dbReference>
<evidence type="ECO:0000256" key="15">
    <source>
        <dbReference type="ARBA" id="ARBA00075960"/>
    </source>
</evidence>
<evidence type="ECO:0000256" key="16">
    <source>
        <dbReference type="ARBA" id="ARBA00077861"/>
    </source>
</evidence>
<feature type="compositionally biased region" description="Low complexity" evidence="18">
    <location>
        <begin position="582"/>
        <end position="592"/>
    </location>
</feature>
<feature type="compositionally biased region" description="Basic and acidic residues" evidence="18">
    <location>
        <begin position="1990"/>
        <end position="2014"/>
    </location>
</feature>
<evidence type="ECO:0000256" key="7">
    <source>
        <dbReference type="ARBA" id="ARBA00022990"/>
    </source>
</evidence>
<dbReference type="GO" id="GO:0000122">
    <property type="term" value="P:negative regulation of transcription by RNA polymerase II"/>
    <property type="evidence" value="ECO:0007669"/>
    <property type="project" value="TreeGrafter"/>
</dbReference>
<feature type="region of interest" description="Disordered" evidence="18">
    <location>
        <begin position="2112"/>
        <end position="2163"/>
    </location>
</feature>
<feature type="domain" description="HTH myb-type" evidence="21">
    <location>
        <begin position="609"/>
        <end position="656"/>
    </location>
</feature>
<evidence type="ECO:0000256" key="18">
    <source>
        <dbReference type="SAM" id="MobiDB-lite"/>
    </source>
</evidence>
<feature type="compositionally biased region" description="Low complexity" evidence="18">
    <location>
        <begin position="1711"/>
        <end position="1727"/>
    </location>
</feature>
<dbReference type="GO" id="GO:0003714">
    <property type="term" value="F:transcription corepressor activity"/>
    <property type="evidence" value="ECO:0007669"/>
    <property type="project" value="UniProtKB-ARBA"/>
</dbReference>
<feature type="compositionally biased region" description="Polar residues" evidence="18">
    <location>
        <begin position="1880"/>
        <end position="1900"/>
    </location>
</feature>
<keyword evidence="3" id="KW-0488">Methylation</keyword>
<evidence type="ECO:0000256" key="12">
    <source>
        <dbReference type="ARBA" id="ARBA00023242"/>
    </source>
</evidence>
<feature type="region of interest" description="Disordered" evidence="18">
    <location>
        <begin position="1"/>
        <end position="20"/>
    </location>
</feature>
<feature type="compositionally biased region" description="Polar residues" evidence="18">
    <location>
        <begin position="499"/>
        <end position="508"/>
    </location>
</feature>